<name>A0A2N3PHU0_9HELI</name>
<evidence type="ECO:0000256" key="2">
    <source>
        <dbReference type="SAM" id="Phobius"/>
    </source>
</evidence>
<feature type="transmembrane region" description="Helical" evidence="2">
    <location>
        <begin position="12"/>
        <end position="37"/>
    </location>
</feature>
<evidence type="ECO:0000256" key="1">
    <source>
        <dbReference type="SAM" id="Coils"/>
    </source>
</evidence>
<gene>
    <name evidence="3" type="ORF">BCM31_00105</name>
</gene>
<accession>A0A2N3PHU0</accession>
<keyword evidence="2" id="KW-0812">Transmembrane</keyword>
<evidence type="ECO:0008006" key="5">
    <source>
        <dbReference type="Google" id="ProtNLM"/>
    </source>
</evidence>
<keyword evidence="4" id="KW-1185">Reference proteome</keyword>
<evidence type="ECO:0000313" key="4">
    <source>
        <dbReference type="Proteomes" id="UP000233350"/>
    </source>
</evidence>
<keyword evidence="1" id="KW-0175">Coiled coil</keyword>
<sequence>MMESLEFKRGGFYKLLPFFSFILLVCIVGVYIGNLLFGDNSFSVLLKINQKEAQMRQEVNRLMHENATLQKELFELKGLEPK</sequence>
<dbReference type="AlphaFoldDB" id="A0A2N3PHU0"/>
<keyword evidence="2" id="KW-1133">Transmembrane helix</keyword>
<protein>
    <recommendedName>
        <fullName evidence="5">Septum formation initiator</fullName>
    </recommendedName>
</protein>
<reference evidence="3 4" key="1">
    <citation type="submission" date="2016-07" db="EMBL/GenBank/DDBJ databases">
        <title>Detection of Helicobacter winghamensis from caecal content of red fox (Vulpes vulpes).</title>
        <authorList>
            <person name="Zanoni R.G."/>
            <person name="Florio D."/>
            <person name="Caffara M."/>
            <person name="Renzi M."/>
            <person name="Parisi A."/>
            <person name="Pasquali F."/>
            <person name="Manfreda G."/>
        </authorList>
    </citation>
    <scope>NUCLEOTIDE SEQUENCE [LARGE SCALE GENOMIC DNA]</scope>
    <source>
        <strain evidence="3 4">295_13</strain>
    </source>
</reference>
<dbReference type="OrthoDB" id="5373216at2"/>
<organism evidence="3 4">
    <name type="scientific">Helicobacter winghamensis</name>
    <dbReference type="NCBI Taxonomy" id="157268"/>
    <lineage>
        <taxon>Bacteria</taxon>
        <taxon>Pseudomonadati</taxon>
        <taxon>Campylobacterota</taxon>
        <taxon>Epsilonproteobacteria</taxon>
        <taxon>Campylobacterales</taxon>
        <taxon>Helicobacteraceae</taxon>
        <taxon>Helicobacter</taxon>
    </lineage>
</organism>
<comment type="caution">
    <text evidence="3">The sequence shown here is derived from an EMBL/GenBank/DDBJ whole genome shotgun (WGS) entry which is preliminary data.</text>
</comment>
<dbReference type="EMBL" id="MBPK01000044">
    <property type="protein sequence ID" value="PKT80087.1"/>
    <property type="molecule type" value="Genomic_DNA"/>
</dbReference>
<keyword evidence="2" id="KW-0472">Membrane</keyword>
<evidence type="ECO:0000313" key="3">
    <source>
        <dbReference type="EMBL" id="PKT80087.1"/>
    </source>
</evidence>
<dbReference type="Proteomes" id="UP000233350">
    <property type="component" value="Unassembled WGS sequence"/>
</dbReference>
<feature type="coiled-coil region" evidence="1">
    <location>
        <begin position="45"/>
        <end position="72"/>
    </location>
</feature>
<proteinExistence type="predicted"/>
<dbReference type="STRING" id="556267.HWAG_00314"/>